<keyword evidence="2 5" id="KW-0812">Transmembrane</keyword>
<feature type="transmembrane region" description="Helical" evidence="5">
    <location>
        <begin position="77"/>
        <end position="100"/>
    </location>
</feature>
<dbReference type="STRING" id="5098.A0A507QQE3"/>
<sequence length="121" mass="12993">MLVYGRIAYPTTHWIAPTIGLAMVGFGTTAVIVGNTDYLVDAYSKYAASTLGAVSLVEDSFVAFLPPAASSMYRALVFQWASSLLAFLSLALVATPFLVLGMDKEIRSCSPFMKEAIIDSQ</sequence>
<evidence type="ECO:0000256" key="3">
    <source>
        <dbReference type="ARBA" id="ARBA00022989"/>
    </source>
</evidence>
<dbReference type="GO" id="GO:0022857">
    <property type="term" value="F:transmembrane transporter activity"/>
    <property type="evidence" value="ECO:0007669"/>
    <property type="project" value="TreeGrafter"/>
</dbReference>
<evidence type="ECO:0000256" key="5">
    <source>
        <dbReference type="SAM" id="Phobius"/>
    </source>
</evidence>
<dbReference type="AlphaFoldDB" id="A0A507QQE3"/>
<evidence type="ECO:0000256" key="4">
    <source>
        <dbReference type="ARBA" id="ARBA00023136"/>
    </source>
</evidence>
<reference evidence="6 7" key="1">
    <citation type="submission" date="2019-06" db="EMBL/GenBank/DDBJ databases">
        <title>Wine fermentation using esterase from Monascus purpureus.</title>
        <authorList>
            <person name="Geng C."/>
            <person name="Zhang Y."/>
        </authorList>
    </citation>
    <scope>NUCLEOTIDE SEQUENCE [LARGE SCALE GENOMIC DNA]</scope>
    <source>
        <strain evidence="6">HQ1</strain>
    </source>
</reference>
<comment type="subcellular location">
    <subcellularLocation>
        <location evidence="1">Membrane</location>
        <topology evidence="1">Multi-pass membrane protein</topology>
    </subcellularLocation>
</comment>
<evidence type="ECO:0000313" key="6">
    <source>
        <dbReference type="EMBL" id="TQB70657.1"/>
    </source>
</evidence>
<keyword evidence="4 5" id="KW-0472">Membrane</keyword>
<keyword evidence="7" id="KW-1185">Reference proteome</keyword>
<evidence type="ECO:0000313" key="7">
    <source>
        <dbReference type="Proteomes" id="UP000319663"/>
    </source>
</evidence>
<dbReference type="InterPro" id="IPR036259">
    <property type="entry name" value="MFS_trans_sf"/>
</dbReference>
<comment type="caution">
    <text evidence="6">The sequence shown here is derived from an EMBL/GenBank/DDBJ whole genome shotgun (WGS) entry which is preliminary data.</text>
</comment>
<proteinExistence type="predicted"/>
<name>A0A507QQE3_MONPU</name>
<organism evidence="6 7">
    <name type="scientific">Monascus purpureus</name>
    <name type="common">Red mold</name>
    <name type="synonym">Monascus anka</name>
    <dbReference type="NCBI Taxonomy" id="5098"/>
    <lineage>
        <taxon>Eukaryota</taxon>
        <taxon>Fungi</taxon>
        <taxon>Dikarya</taxon>
        <taxon>Ascomycota</taxon>
        <taxon>Pezizomycotina</taxon>
        <taxon>Eurotiomycetes</taxon>
        <taxon>Eurotiomycetidae</taxon>
        <taxon>Eurotiales</taxon>
        <taxon>Aspergillaceae</taxon>
        <taxon>Monascus</taxon>
    </lineage>
</organism>
<dbReference type="GO" id="GO:0005886">
    <property type="term" value="C:plasma membrane"/>
    <property type="evidence" value="ECO:0007669"/>
    <property type="project" value="TreeGrafter"/>
</dbReference>
<dbReference type="EMBL" id="VIFY01000099">
    <property type="protein sequence ID" value="TQB70657.1"/>
    <property type="molecule type" value="Genomic_DNA"/>
</dbReference>
<evidence type="ECO:0000256" key="1">
    <source>
        <dbReference type="ARBA" id="ARBA00004141"/>
    </source>
</evidence>
<evidence type="ECO:0000256" key="2">
    <source>
        <dbReference type="ARBA" id="ARBA00022692"/>
    </source>
</evidence>
<protein>
    <submittedName>
        <fullName evidence="6">Uncharacterized protein</fullName>
    </submittedName>
</protein>
<accession>A0A507QQE3</accession>
<dbReference type="PANTHER" id="PTHR23502">
    <property type="entry name" value="MAJOR FACILITATOR SUPERFAMILY"/>
    <property type="match status" value="1"/>
</dbReference>
<dbReference type="PANTHER" id="PTHR23502:SF52">
    <property type="entry name" value="MULTIDRUG TRANSPORTER, PUTATIVE (AFU_ORTHOLOGUE AFUA_2G17730)-RELATED"/>
    <property type="match status" value="1"/>
</dbReference>
<dbReference type="Proteomes" id="UP000319663">
    <property type="component" value="Unassembled WGS sequence"/>
</dbReference>
<gene>
    <name evidence="6" type="ORF">MPDQ_008193</name>
</gene>
<dbReference type="SUPFAM" id="SSF103473">
    <property type="entry name" value="MFS general substrate transporter"/>
    <property type="match status" value="1"/>
</dbReference>
<keyword evidence="3 5" id="KW-1133">Transmembrane helix</keyword>
<feature type="transmembrane region" description="Helical" evidence="5">
    <location>
        <begin position="14"/>
        <end position="34"/>
    </location>
</feature>